<dbReference type="InterPro" id="IPR036271">
    <property type="entry name" value="Tet_transcr_reg_TetR-rel_C_sf"/>
</dbReference>
<evidence type="ECO:0000256" key="1">
    <source>
        <dbReference type="ARBA" id="ARBA00023015"/>
    </source>
</evidence>
<dbReference type="SUPFAM" id="SSF48498">
    <property type="entry name" value="Tetracyclin repressor-like, C-terminal domain"/>
    <property type="match status" value="1"/>
</dbReference>
<evidence type="ECO:0000313" key="6">
    <source>
        <dbReference type="EMBL" id="QJY49345.1"/>
    </source>
</evidence>
<evidence type="ECO:0000259" key="5">
    <source>
        <dbReference type="PROSITE" id="PS50977"/>
    </source>
</evidence>
<dbReference type="Gene3D" id="1.10.10.60">
    <property type="entry name" value="Homeodomain-like"/>
    <property type="match status" value="1"/>
</dbReference>
<accession>A0A6M6JPK1</accession>
<dbReference type="PROSITE" id="PS50977">
    <property type="entry name" value="HTH_TETR_2"/>
    <property type="match status" value="1"/>
</dbReference>
<sequence length="208" mass="21644">MARYGAEHKERTRRRIVETSGRRLKTDGVAGSGVAALMADAGLTNGAFYGHFASKDDLVAGVVTDQLATQRDRIDQAIESSGSGVEGVVRAYLSPAHRDRPAEGCVSAALLGEIAHSGDAVRQAYTAGLLDVVDAVAARLDPRDPAAARVTVLTAFTGMFGTLQTARAITDRALSDALLQRGVDVALAQLGLRPATAGRETTTEVGTA</sequence>
<proteinExistence type="predicted"/>
<keyword evidence="3" id="KW-0804">Transcription</keyword>
<organism evidence="6 7">
    <name type="scientific">Pseudonocardia broussonetiae</name>
    <dbReference type="NCBI Taxonomy" id="2736640"/>
    <lineage>
        <taxon>Bacteria</taxon>
        <taxon>Bacillati</taxon>
        <taxon>Actinomycetota</taxon>
        <taxon>Actinomycetes</taxon>
        <taxon>Pseudonocardiales</taxon>
        <taxon>Pseudonocardiaceae</taxon>
        <taxon>Pseudonocardia</taxon>
    </lineage>
</organism>
<dbReference type="KEGG" id="pbro:HOP40_29305"/>
<dbReference type="RefSeq" id="WP_172164870.1">
    <property type="nucleotide sequence ID" value="NZ_CP053564.1"/>
</dbReference>
<evidence type="ECO:0000256" key="4">
    <source>
        <dbReference type="PROSITE-ProRule" id="PRU00335"/>
    </source>
</evidence>
<dbReference type="GO" id="GO:0003677">
    <property type="term" value="F:DNA binding"/>
    <property type="evidence" value="ECO:0007669"/>
    <property type="project" value="UniProtKB-UniRule"/>
</dbReference>
<reference evidence="6 7" key="1">
    <citation type="submission" date="2020-05" db="EMBL/GenBank/DDBJ databases">
        <authorList>
            <person name="Mo P."/>
        </authorList>
    </citation>
    <scope>NUCLEOTIDE SEQUENCE [LARGE SCALE GENOMIC DNA]</scope>
    <source>
        <strain evidence="6 7">Gen01</strain>
    </source>
</reference>
<feature type="DNA-binding region" description="H-T-H motif" evidence="4">
    <location>
        <begin position="33"/>
        <end position="52"/>
    </location>
</feature>
<evidence type="ECO:0000256" key="2">
    <source>
        <dbReference type="ARBA" id="ARBA00023125"/>
    </source>
</evidence>
<keyword evidence="2 4" id="KW-0238">DNA-binding</keyword>
<dbReference type="Proteomes" id="UP000505377">
    <property type="component" value="Chromosome"/>
</dbReference>
<dbReference type="AlphaFoldDB" id="A0A6M6JPK1"/>
<evidence type="ECO:0000256" key="3">
    <source>
        <dbReference type="ARBA" id="ARBA00023163"/>
    </source>
</evidence>
<dbReference type="PANTHER" id="PTHR47506:SF7">
    <property type="entry name" value="TRANSCRIPTIONAL REGULATORY PROTEIN"/>
    <property type="match status" value="1"/>
</dbReference>
<dbReference type="SUPFAM" id="SSF46689">
    <property type="entry name" value="Homeodomain-like"/>
    <property type="match status" value="1"/>
</dbReference>
<dbReference type="EMBL" id="CP053564">
    <property type="protein sequence ID" value="QJY49345.1"/>
    <property type="molecule type" value="Genomic_DNA"/>
</dbReference>
<dbReference type="Gene3D" id="1.10.357.10">
    <property type="entry name" value="Tetracycline Repressor, domain 2"/>
    <property type="match status" value="1"/>
</dbReference>
<protein>
    <submittedName>
        <fullName evidence="6">TetR/AcrR family transcriptional regulator</fullName>
    </submittedName>
</protein>
<dbReference type="Pfam" id="PF00440">
    <property type="entry name" value="TetR_N"/>
    <property type="match status" value="1"/>
</dbReference>
<keyword evidence="1" id="KW-0805">Transcription regulation</keyword>
<keyword evidence="7" id="KW-1185">Reference proteome</keyword>
<gene>
    <name evidence="6" type="ORF">HOP40_29305</name>
</gene>
<feature type="domain" description="HTH tetR-type" evidence="5">
    <location>
        <begin position="10"/>
        <end position="70"/>
    </location>
</feature>
<evidence type="ECO:0000313" key="7">
    <source>
        <dbReference type="Proteomes" id="UP000505377"/>
    </source>
</evidence>
<dbReference type="InterPro" id="IPR001647">
    <property type="entry name" value="HTH_TetR"/>
</dbReference>
<dbReference type="InterPro" id="IPR009057">
    <property type="entry name" value="Homeodomain-like_sf"/>
</dbReference>
<dbReference type="PANTHER" id="PTHR47506">
    <property type="entry name" value="TRANSCRIPTIONAL REGULATORY PROTEIN"/>
    <property type="match status" value="1"/>
</dbReference>
<name>A0A6M6JPK1_9PSEU</name>